<evidence type="ECO:0000259" key="12">
    <source>
        <dbReference type="Pfam" id="PF13193"/>
    </source>
</evidence>
<dbReference type="InterPro" id="IPR000873">
    <property type="entry name" value="AMP-dep_synth/lig_dom"/>
</dbReference>
<dbReference type="GO" id="GO:0005524">
    <property type="term" value="F:ATP binding"/>
    <property type="evidence" value="ECO:0007669"/>
    <property type="project" value="UniProtKB-KW"/>
</dbReference>
<dbReference type="PANTHER" id="PTHR24096:SF338">
    <property type="entry name" value="4-COUMARATE--COA LIGASE-LIKE 8-RELATED"/>
    <property type="match status" value="1"/>
</dbReference>
<evidence type="ECO:0000313" key="14">
    <source>
        <dbReference type="Proteomes" id="UP000026960"/>
    </source>
</evidence>
<dbReference type="Proteomes" id="UP000026960">
    <property type="component" value="Chromosome 7"/>
</dbReference>
<feature type="domain" description="AMP-binding enzyme C-terminal" evidence="12">
    <location>
        <begin position="375"/>
        <end position="451"/>
    </location>
</feature>
<evidence type="ECO:0000256" key="8">
    <source>
        <dbReference type="ARBA" id="ARBA00034219"/>
    </source>
</evidence>
<evidence type="ECO:0000256" key="6">
    <source>
        <dbReference type="ARBA" id="ARBA00022840"/>
    </source>
</evidence>
<dbReference type="Gramene" id="OBART07G23680.1">
    <property type="protein sequence ID" value="OBART07G23680.1"/>
    <property type="gene ID" value="OBART07G23680"/>
</dbReference>
<dbReference type="EnsemblPlants" id="OBART07G23680.1">
    <property type="protein sequence ID" value="OBART07G23680.1"/>
    <property type="gene ID" value="OBART07G23680"/>
</dbReference>
<dbReference type="eggNOG" id="KOG1176">
    <property type="taxonomic scope" value="Eukaryota"/>
</dbReference>
<evidence type="ECO:0000256" key="7">
    <source>
        <dbReference type="ARBA" id="ARBA00022842"/>
    </source>
</evidence>
<evidence type="ECO:0000256" key="1">
    <source>
        <dbReference type="ARBA" id="ARBA00001946"/>
    </source>
</evidence>
<dbReference type="GO" id="GO:0005777">
    <property type="term" value="C:peroxisome"/>
    <property type="evidence" value="ECO:0007669"/>
    <property type="project" value="TreeGrafter"/>
</dbReference>
<keyword evidence="5" id="KW-0547">Nucleotide-binding</keyword>
<dbReference type="InterPro" id="IPR020845">
    <property type="entry name" value="AMP-binding_CS"/>
</dbReference>
<dbReference type="Gene3D" id="3.40.50.12780">
    <property type="entry name" value="N-terminal domain of ligase-like"/>
    <property type="match status" value="1"/>
</dbReference>
<dbReference type="GO" id="GO:0009698">
    <property type="term" value="P:phenylpropanoid metabolic process"/>
    <property type="evidence" value="ECO:0007669"/>
    <property type="project" value="UniProtKB-ARBA"/>
</dbReference>
<dbReference type="InterPro" id="IPR045851">
    <property type="entry name" value="AMP-bd_C_sf"/>
</dbReference>
<comment type="catalytic activity">
    <reaction evidence="8">
        <text>(E)-4-coumarate + ATP + H(+) = (E)-4-coumaroyl-AMP + diphosphate</text>
        <dbReference type="Rhea" id="RHEA:72419"/>
        <dbReference type="ChEBI" id="CHEBI:12876"/>
        <dbReference type="ChEBI" id="CHEBI:15378"/>
        <dbReference type="ChEBI" id="CHEBI:30616"/>
        <dbReference type="ChEBI" id="CHEBI:33019"/>
        <dbReference type="ChEBI" id="CHEBI:192348"/>
    </reaction>
    <physiologicalReaction direction="left-to-right" evidence="8">
        <dbReference type="Rhea" id="RHEA:72420"/>
    </physiologicalReaction>
</comment>
<comment type="catalytic activity">
    <reaction evidence="10">
        <text>(E)-4-coumarate + ATP + CoA = (E)-4-coumaroyl-CoA + AMP + diphosphate</text>
        <dbReference type="Rhea" id="RHEA:19641"/>
        <dbReference type="ChEBI" id="CHEBI:12876"/>
        <dbReference type="ChEBI" id="CHEBI:30616"/>
        <dbReference type="ChEBI" id="CHEBI:33019"/>
        <dbReference type="ChEBI" id="CHEBI:57287"/>
        <dbReference type="ChEBI" id="CHEBI:85008"/>
        <dbReference type="ChEBI" id="CHEBI:456215"/>
        <dbReference type="EC" id="6.2.1.12"/>
    </reaction>
    <physiologicalReaction direction="left-to-right" evidence="10">
        <dbReference type="Rhea" id="RHEA:19642"/>
    </physiologicalReaction>
</comment>
<sequence>MEMELHLAAGYCAATGPFLALVTGELAPKLRSIAPDVKLVLVEQLLADVAAEVDDDETLDLPAANIGRDDAALLFYSSGTTGRSKGVVSTHGNAIAMAASLERAWGGGGEKPQQYDDHDEAYGCVLPMFHMFGFSSFVMGTAALGATAVVVPGRFSVEKTMAAVEEYGVTRLLVVPPMVVKMVAAAAGDGEPSRRRLRLRQVVSSGAPLQREHMARFRSCFPAVNLGQHNDNGIDKVEMPPSSTDMTFVAVAATTTEVKERSTAGGGGGGVSIGRLMPDVEAKIVDPDSGELLPPRRTGELWVRGPSTMRGYLNNEEATALALVAAAGSVSVSGGGERWLRTGDLCYVDSPGLVYVVDRVKELIKCNAYQVAPAELEDVLATHPDIHDAAVAPYPDKEAGEIPMAYVVKKQGSGHLQEDEVISFVQNKVAPYKKIRKVVFVDSIPRSPSGKILRRQLKNLLQGSILHRSRM</sequence>
<reference evidence="13" key="2">
    <citation type="submission" date="2015-03" db="UniProtKB">
        <authorList>
            <consortium name="EnsemblPlants"/>
        </authorList>
    </citation>
    <scope>IDENTIFICATION</scope>
</reference>
<name>A0A0D3GU20_9ORYZ</name>
<keyword evidence="14" id="KW-1185">Reference proteome</keyword>
<dbReference type="AlphaFoldDB" id="A0A0D3GU20"/>
<dbReference type="PaxDb" id="65489-OBART07G23680.1"/>
<comment type="catalytic activity">
    <reaction evidence="9">
        <text>(E)-4-coumaroyl-AMP + CoA = (E)-4-coumaroyl-CoA + AMP + H(+)</text>
        <dbReference type="Rhea" id="RHEA:72423"/>
        <dbReference type="ChEBI" id="CHEBI:15378"/>
        <dbReference type="ChEBI" id="CHEBI:57287"/>
        <dbReference type="ChEBI" id="CHEBI:85008"/>
        <dbReference type="ChEBI" id="CHEBI:192348"/>
        <dbReference type="ChEBI" id="CHEBI:456215"/>
    </reaction>
    <physiologicalReaction direction="left-to-right" evidence="9">
        <dbReference type="Rhea" id="RHEA:72424"/>
    </physiologicalReaction>
</comment>
<evidence type="ECO:0000256" key="9">
    <source>
        <dbReference type="ARBA" id="ARBA00034223"/>
    </source>
</evidence>
<dbReference type="Pfam" id="PF13193">
    <property type="entry name" value="AMP-binding_C"/>
    <property type="match status" value="1"/>
</dbReference>
<evidence type="ECO:0000256" key="3">
    <source>
        <dbReference type="ARBA" id="ARBA00012959"/>
    </source>
</evidence>
<dbReference type="PANTHER" id="PTHR24096">
    <property type="entry name" value="LONG-CHAIN-FATTY-ACID--COA LIGASE"/>
    <property type="match status" value="1"/>
</dbReference>
<feature type="domain" description="AMP-dependent synthetase/ligase" evidence="11">
    <location>
        <begin position="25"/>
        <end position="313"/>
    </location>
</feature>
<dbReference type="HOGENOM" id="CLU_000022_59_2_1"/>
<dbReference type="PROSITE" id="PS00455">
    <property type="entry name" value="AMP_BINDING"/>
    <property type="match status" value="1"/>
</dbReference>
<dbReference type="GO" id="GO:0016207">
    <property type="term" value="F:4-coumarate-CoA ligase activity"/>
    <property type="evidence" value="ECO:0007669"/>
    <property type="project" value="UniProtKB-EC"/>
</dbReference>
<evidence type="ECO:0000259" key="11">
    <source>
        <dbReference type="Pfam" id="PF00501"/>
    </source>
</evidence>
<dbReference type="GO" id="GO:0106290">
    <property type="term" value="F:trans-cinnamate-CoA ligase activity"/>
    <property type="evidence" value="ECO:0007669"/>
    <property type="project" value="UniProtKB-ARBA"/>
</dbReference>
<keyword evidence="7" id="KW-0460">Magnesium</keyword>
<dbReference type="Gene3D" id="3.30.300.30">
    <property type="match status" value="1"/>
</dbReference>
<dbReference type="InterPro" id="IPR042099">
    <property type="entry name" value="ANL_N_sf"/>
</dbReference>
<keyword evidence="4" id="KW-0436">Ligase</keyword>
<dbReference type="InterPro" id="IPR025110">
    <property type="entry name" value="AMP-bd_C"/>
</dbReference>
<comment type="similarity">
    <text evidence="2">Belongs to the ATP-dependent AMP-binding enzyme family.</text>
</comment>
<proteinExistence type="inferred from homology"/>
<reference evidence="13" key="1">
    <citation type="journal article" date="2009" name="Rice">
        <title>De Novo Next Generation Sequencing of Plant Genomes.</title>
        <authorList>
            <person name="Rounsley S."/>
            <person name="Marri P.R."/>
            <person name="Yu Y."/>
            <person name="He R."/>
            <person name="Sisneros N."/>
            <person name="Goicoechea J.L."/>
            <person name="Lee S.J."/>
            <person name="Angelova A."/>
            <person name="Kudrna D."/>
            <person name="Luo M."/>
            <person name="Affourtit J."/>
            <person name="Desany B."/>
            <person name="Knight J."/>
            <person name="Niazi F."/>
            <person name="Egholm M."/>
            <person name="Wing R.A."/>
        </authorList>
    </citation>
    <scope>NUCLEOTIDE SEQUENCE [LARGE SCALE GENOMIC DNA]</scope>
    <source>
        <strain evidence="13">cv. IRGC 105608</strain>
    </source>
</reference>
<dbReference type="STRING" id="65489.A0A0D3GU20"/>
<evidence type="ECO:0000313" key="13">
    <source>
        <dbReference type="EnsemblPlants" id="OBART07G23680.1"/>
    </source>
</evidence>
<evidence type="ECO:0000256" key="4">
    <source>
        <dbReference type="ARBA" id="ARBA00022598"/>
    </source>
</evidence>
<evidence type="ECO:0000256" key="10">
    <source>
        <dbReference type="ARBA" id="ARBA00034252"/>
    </source>
</evidence>
<comment type="cofactor">
    <cofactor evidence="1">
        <name>Mg(2+)</name>
        <dbReference type="ChEBI" id="CHEBI:18420"/>
    </cofactor>
</comment>
<dbReference type="EC" id="6.2.1.12" evidence="3"/>
<evidence type="ECO:0000256" key="5">
    <source>
        <dbReference type="ARBA" id="ARBA00022741"/>
    </source>
</evidence>
<evidence type="ECO:0000256" key="2">
    <source>
        <dbReference type="ARBA" id="ARBA00006432"/>
    </source>
</evidence>
<protein>
    <recommendedName>
        <fullName evidence="3">4-coumarate--CoA ligase</fullName>
        <ecNumber evidence="3">6.2.1.12</ecNumber>
    </recommendedName>
</protein>
<keyword evidence="6" id="KW-0067">ATP-binding</keyword>
<dbReference type="FunFam" id="3.30.300.30:FF:000007">
    <property type="entry name" value="4-coumarate--CoA ligase 2"/>
    <property type="match status" value="1"/>
</dbReference>
<dbReference type="Pfam" id="PF00501">
    <property type="entry name" value="AMP-binding"/>
    <property type="match status" value="1"/>
</dbReference>
<organism evidence="13">
    <name type="scientific">Oryza barthii</name>
    <dbReference type="NCBI Taxonomy" id="65489"/>
    <lineage>
        <taxon>Eukaryota</taxon>
        <taxon>Viridiplantae</taxon>
        <taxon>Streptophyta</taxon>
        <taxon>Embryophyta</taxon>
        <taxon>Tracheophyta</taxon>
        <taxon>Spermatophyta</taxon>
        <taxon>Magnoliopsida</taxon>
        <taxon>Liliopsida</taxon>
        <taxon>Poales</taxon>
        <taxon>Poaceae</taxon>
        <taxon>BOP clade</taxon>
        <taxon>Oryzoideae</taxon>
        <taxon>Oryzeae</taxon>
        <taxon>Oryzinae</taxon>
        <taxon>Oryza</taxon>
    </lineage>
</organism>
<dbReference type="SUPFAM" id="SSF56801">
    <property type="entry name" value="Acetyl-CoA synthetase-like"/>
    <property type="match status" value="1"/>
</dbReference>
<accession>A0A0D3GU20</accession>